<dbReference type="Proteomes" id="UP000824540">
    <property type="component" value="Unassembled WGS sequence"/>
</dbReference>
<dbReference type="EMBL" id="JAFBMS010000128">
    <property type="protein sequence ID" value="KAG9335139.1"/>
    <property type="molecule type" value="Genomic_DNA"/>
</dbReference>
<evidence type="ECO:0000256" key="2">
    <source>
        <dbReference type="SAM" id="MobiDB-lite"/>
    </source>
</evidence>
<organism evidence="4 5">
    <name type="scientific">Albula glossodonta</name>
    <name type="common">roundjaw bonefish</name>
    <dbReference type="NCBI Taxonomy" id="121402"/>
    <lineage>
        <taxon>Eukaryota</taxon>
        <taxon>Metazoa</taxon>
        <taxon>Chordata</taxon>
        <taxon>Craniata</taxon>
        <taxon>Vertebrata</taxon>
        <taxon>Euteleostomi</taxon>
        <taxon>Actinopterygii</taxon>
        <taxon>Neopterygii</taxon>
        <taxon>Teleostei</taxon>
        <taxon>Albuliformes</taxon>
        <taxon>Albulidae</taxon>
        <taxon>Albula</taxon>
    </lineage>
</organism>
<reference evidence="4" key="1">
    <citation type="thesis" date="2021" institute="BYU ScholarsArchive" country="Provo, UT, USA">
        <title>Applications of and Algorithms for Genome Assembly and Genomic Analyses with an Emphasis on Marine Teleosts.</title>
        <authorList>
            <person name="Pickett B.D."/>
        </authorList>
    </citation>
    <scope>NUCLEOTIDE SEQUENCE</scope>
    <source>
        <strain evidence="4">HI-2016</strain>
    </source>
</reference>
<feature type="region of interest" description="Disordered" evidence="2">
    <location>
        <begin position="251"/>
        <end position="273"/>
    </location>
</feature>
<comment type="caution">
    <text evidence="4">The sequence shown here is derived from an EMBL/GenBank/DDBJ whole genome shotgun (WGS) entry which is preliminary data.</text>
</comment>
<gene>
    <name evidence="4" type="ORF">JZ751_005611</name>
</gene>
<keyword evidence="3" id="KW-0472">Membrane</keyword>
<feature type="coiled-coil region" evidence="1">
    <location>
        <begin position="330"/>
        <end position="403"/>
    </location>
</feature>
<feature type="compositionally biased region" description="Basic and acidic residues" evidence="2">
    <location>
        <begin position="251"/>
        <end position="266"/>
    </location>
</feature>
<protein>
    <submittedName>
        <fullName evidence="4">Uncharacterized protein</fullName>
    </submittedName>
</protein>
<feature type="transmembrane region" description="Helical" evidence="3">
    <location>
        <begin position="409"/>
        <end position="429"/>
    </location>
</feature>
<keyword evidence="1" id="KW-0175">Coiled coil</keyword>
<feature type="coiled-coil region" evidence="1">
    <location>
        <begin position="52"/>
        <end position="118"/>
    </location>
</feature>
<evidence type="ECO:0000256" key="1">
    <source>
        <dbReference type="SAM" id="Coils"/>
    </source>
</evidence>
<sequence>MKRVSNAGNRRGIELLSQRGSQLRPIAESCGSAGFCDSVWRPLLAAYMRSRLHDAQDQVNSSQRKCAELQDVLEKERRETQLLSQDSANQIQALQAQVQKLKGEVKALRAERESVATSAQEEVLLVRRAMEASAGEQDRERASMKEGLASVTAEMERWRRNAADCEQETRGLKARLQDLIQHSAQAEQLQGELQRNCSGLQTECAALRSDKAALQEKAQHLEKELHSSRDQGALLAHSVTALEQTQGELERRLAEQRDQHQKDTARLKAQQDQAANRIKGLQREYEDTQGQLDEVKQRCCEVEQEKISLAEELKQCRQSLLQQKERTSQLENTKAQLIQVKQKCSEVEQEKLSLSEELQKCKENLTQLQEKISQKCCEAEQEKISLSEELEQCRGSLRQLQERSSRRGWLSWASAVVVMVAGGLLYTTLPETI</sequence>
<dbReference type="OrthoDB" id="8962452at2759"/>
<evidence type="ECO:0000313" key="4">
    <source>
        <dbReference type="EMBL" id="KAG9335139.1"/>
    </source>
</evidence>
<evidence type="ECO:0000256" key="3">
    <source>
        <dbReference type="SAM" id="Phobius"/>
    </source>
</evidence>
<dbReference type="AlphaFoldDB" id="A0A8T2N3Y7"/>
<keyword evidence="3" id="KW-0812">Transmembrane</keyword>
<keyword evidence="5" id="KW-1185">Reference proteome</keyword>
<keyword evidence="3" id="KW-1133">Transmembrane helix</keyword>
<evidence type="ECO:0000313" key="5">
    <source>
        <dbReference type="Proteomes" id="UP000824540"/>
    </source>
</evidence>
<proteinExistence type="predicted"/>
<name>A0A8T2N3Y7_9TELE</name>
<dbReference type="Gene3D" id="1.10.287.1490">
    <property type="match status" value="1"/>
</dbReference>
<accession>A0A8T2N3Y7</accession>